<proteinExistence type="predicted"/>
<accession>A0A6A6UI59</accession>
<dbReference type="EMBL" id="MU004233">
    <property type="protein sequence ID" value="KAF2671241.1"/>
    <property type="molecule type" value="Genomic_DNA"/>
</dbReference>
<evidence type="ECO:0000313" key="2">
    <source>
        <dbReference type="EMBL" id="KAF2671241.1"/>
    </source>
</evidence>
<dbReference type="Proteomes" id="UP000799302">
    <property type="component" value="Unassembled WGS sequence"/>
</dbReference>
<evidence type="ECO:0000256" key="1">
    <source>
        <dbReference type="SAM" id="MobiDB-lite"/>
    </source>
</evidence>
<keyword evidence="3" id="KW-1185">Reference proteome</keyword>
<protein>
    <submittedName>
        <fullName evidence="2">Uncharacterized protein</fullName>
    </submittedName>
</protein>
<dbReference type="OrthoDB" id="3267335at2759"/>
<evidence type="ECO:0000313" key="3">
    <source>
        <dbReference type="Proteomes" id="UP000799302"/>
    </source>
</evidence>
<name>A0A6A6UI59_9PEZI</name>
<gene>
    <name evidence="2" type="ORF">BT63DRAFT_453639</name>
</gene>
<dbReference type="AlphaFoldDB" id="A0A6A6UI59"/>
<reference evidence="2" key="1">
    <citation type="journal article" date="2020" name="Stud. Mycol.">
        <title>101 Dothideomycetes genomes: a test case for predicting lifestyles and emergence of pathogens.</title>
        <authorList>
            <person name="Haridas S."/>
            <person name="Albert R."/>
            <person name="Binder M."/>
            <person name="Bloem J."/>
            <person name="Labutti K."/>
            <person name="Salamov A."/>
            <person name="Andreopoulos B."/>
            <person name="Baker S."/>
            <person name="Barry K."/>
            <person name="Bills G."/>
            <person name="Bluhm B."/>
            <person name="Cannon C."/>
            <person name="Castanera R."/>
            <person name="Culley D."/>
            <person name="Daum C."/>
            <person name="Ezra D."/>
            <person name="Gonzalez J."/>
            <person name="Henrissat B."/>
            <person name="Kuo A."/>
            <person name="Liang C."/>
            <person name="Lipzen A."/>
            <person name="Lutzoni F."/>
            <person name="Magnuson J."/>
            <person name="Mondo S."/>
            <person name="Nolan M."/>
            <person name="Ohm R."/>
            <person name="Pangilinan J."/>
            <person name="Park H.-J."/>
            <person name="Ramirez L."/>
            <person name="Alfaro M."/>
            <person name="Sun H."/>
            <person name="Tritt A."/>
            <person name="Yoshinaga Y."/>
            <person name="Zwiers L.-H."/>
            <person name="Turgeon B."/>
            <person name="Goodwin S."/>
            <person name="Spatafora J."/>
            <person name="Crous P."/>
            <person name="Grigoriev I."/>
        </authorList>
    </citation>
    <scope>NUCLEOTIDE SEQUENCE</scope>
    <source>
        <strain evidence="2">CBS 115976</strain>
    </source>
</reference>
<organism evidence="2 3">
    <name type="scientific">Microthyrium microscopicum</name>
    <dbReference type="NCBI Taxonomy" id="703497"/>
    <lineage>
        <taxon>Eukaryota</taxon>
        <taxon>Fungi</taxon>
        <taxon>Dikarya</taxon>
        <taxon>Ascomycota</taxon>
        <taxon>Pezizomycotina</taxon>
        <taxon>Dothideomycetes</taxon>
        <taxon>Dothideomycetes incertae sedis</taxon>
        <taxon>Microthyriales</taxon>
        <taxon>Microthyriaceae</taxon>
        <taxon>Microthyrium</taxon>
    </lineage>
</organism>
<sequence>MNLSSQRLTNQNSTGFTVVNGQIFTPGLAVVDAPQPFTPLGGDFLQVAIDVSGSGRLPWPPVNDTRTPTFFRNITLFLTSYETGHNFTISNATNATGTLPDIDILNQEPGSTVKHVNWLWPLCLVGNGQRSSGKDARGSYNISIHQQYRMNGSEYYTIFDLPISVTNSIPQNSSHPGDKPYPAPTADNSDGGGRIACDRLENKVMDWNTMMNSTRYPQVQPYIGGPVQLGSYGNPNSPGGGVIGKSRAAKDRPAVFVQAIVLLVIFGLTSQLL</sequence>
<feature type="region of interest" description="Disordered" evidence="1">
    <location>
        <begin position="169"/>
        <end position="193"/>
    </location>
</feature>